<evidence type="ECO:0000313" key="2">
    <source>
        <dbReference type="Proteomes" id="UP000001362"/>
    </source>
</evidence>
<organism evidence="1 2">
    <name type="scientific">Acidithiobacillus ferrooxidans (strain ATCC 23270 / DSM 14882 / CIP 104768 / NCIMB 8455)</name>
    <name type="common">Ferrobacillus ferrooxidans (strain ATCC 23270)</name>
    <dbReference type="NCBI Taxonomy" id="243159"/>
    <lineage>
        <taxon>Bacteria</taxon>
        <taxon>Pseudomonadati</taxon>
        <taxon>Pseudomonadota</taxon>
        <taxon>Acidithiobacillia</taxon>
        <taxon>Acidithiobacillales</taxon>
        <taxon>Acidithiobacillaceae</taxon>
        <taxon>Acidithiobacillus</taxon>
    </lineage>
</organism>
<evidence type="ECO:0000313" key="1">
    <source>
        <dbReference type="EMBL" id="ACK79636.1"/>
    </source>
</evidence>
<dbReference type="EMBL" id="CP001219">
    <property type="protein sequence ID" value="ACK79636.1"/>
    <property type="molecule type" value="Genomic_DNA"/>
</dbReference>
<sequence>MVEADQPGDRRVPAKKNPGAKCIGVGAGRARKPMVRLVPEAGCLPNAKV</sequence>
<accession>B7J8V1</accession>
<dbReference type="AlphaFoldDB" id="B7J8V1"/>
<dbReference type="KEGG" id="afr:AFE_1268"/>
<name>B7J8V1_ACIF2</name>
<dbReference type="PaxDb" id="243159-AFE_1268"/>
<proteinExistence type="predicted"/>
<dbReference type="Proteomes" id="UP000001362">
    <property type="component" value="Chromosome"/>
</dbReference>
<protein>
    <submittedName>
        <fullName evidence="1">Uncharacterized protein</fullName>
    </submittedName>
</protein>
<gene>
    <name evidence="1" type="ordered locus">AFE_1268</name>
</gene>
<keyword evidence="2" id="KW-1185">Reference proteome</keyword>
<dbReference type="HOGENOM" id="CLU_3131188_0_0_6"/>
<reference evidence="1 2" key="1">
    <citation type="journal article" date="2008" name="BMC Genomics">
        <title>Acidithiobacillus ferrooxidans metabolism: from genome sequence to industrial applications.</title>
        <authorList>
            <person name="Valdes J."/>
            <person name="Pedroso I."/>
            <person name="Quatrini R."/>
            <person name="Dodson R.J."/>
            <person name="Tettelin H."/>
            <person name="Blake R.II."/>
            <person name="Eisen J.A."/>
            <person name="Holmes D.S."/>
        </authorList>
    </citation>
    <scope>NUCLEOTIDE SEQUENCE [LARGE SCALE GENOMIC DNA]</scope>
    <source>
        <strain evidence="2">ATCC 23270 / DSM 14882 / CIP 104768 / NCIMB 8455</strain>
    </source>
</reference>